<keyword evidence="8" id="KW-0472">Membrane</keyword>
<proteinExistence type="predicted"/>
<reference evidence="10 11" key="1">
    <citation type="submission" date="2018-09" db="EMBL/GenBank/DDBJ databases">
        <title>Characterization of the phylogenetic diversity of five novel species belonging to the genus Bifidobacterium.</title>
        <authorList>
            <person name="Lugli G.A."/>
            <person name="Duranti S."/>
            <person name="Milani C."/>
        </authorList>
    </citation>
    <scope>NUCLEOTIDE SEQUENCE [LARGE SCALE GENOMIC DNA]</scope>
    <source>
        <strain evidence="10 11">2036B</strain>
    </source>
</reference>
<dbReference type="InterPro" id="IPR050979">
    <property type="entry name" value="LD-transpeptidase"/>
</dbReference>
<feature type="region of interest" description="Disordered" evidence="7">
    <location>
        <begin position="1"/>
        <end position="36"/>
    </location>
</feature>
<dbReference type="GO" id="GO:0016740">
    <property type="term" value="F:transferase activity"/>
    <property type="evidence" value="ECO:0007669"/>
    <property type="project" value="UniProtKB-KW"/>
</dbReference>
<dbReference type="UniPathway" id="UPA00219"/>
<dbReference type="SUPFAM" id="SSF141523">
    <property type="entry name" value="L,D-transpeptidase catalytic domain-like"/>
    <property type="match status" value="1"/>
</dbReference>
<evidence type="ECO:0000256" key="2">
    <source>
        <dbReference type="ARBA" id="ARBA00022679"/>
    </source>
</evidence>
<name>A0A430FSX9_9BIFI</name>
<evidence type="ECO:0000313" key="11">
    <source>
        <dbReference type="Proteomes" id="UP000287609"/>
    </source>
</evidence>
<keyword evidence="8" id="KW-1133">Transmembrane helix</keyword>
<dbReference type="InterPro" id="IPR038063">
    <property type="entry name" value="Transpep_catalytic_dom"/>
</dbReference>
<dbReference type="Pfam" id="PF03734">
    <property type="entry name" value="YkuD"/>
    <property type="match status" value="1"/>
</dbReference>
<feature type="compositionally biased region" description="Polar residues" evidence="7">
    <location>
        <begin position="1"/>
        <end position="11"/>
    </location>
</feature>
<feature type="compositionally biased region" description="Low complexity" evidence="7">
    <location>
        <begin position="298"/>
        <end position="310"/>
    </location>
</feature>
<dbReference type="RefSeq" id="WP_125963124.1">
    <property type="nucleotide sequence ID" value="NZ_QXGM01000001.1"/>
</dbReference>
<organism evidence="10 11">
    <name type="scientific">Bifidobacterium dolichotidis</name>
    <dbReference type="NCBI Taxonomy" id="2306976"/>
    <lineage>
        <taxon>Bacteria</taxon>
        <taxon>Bacillati</taxon>
        <taxon>Actinomycetota</taxon>
        <taxon>Actinomycetes</taxon>
        <taxon>Bifidobacteriales</taxon>
        <taxon>Bifidobacteriaceae</taxon>
        <taxon>Bifidobacterium</taxon>
    </lineage>
</organism>
<dbReference type="PANTHER" id="PTHR30582">
    <property type="entry name" value="L,D-TRANSPEPTIDASE"/>
    <property type="match status" value="1"/>
</dbReference>
<comment type="pathway">
    <text evidence="1 6">Cell wall biogenesis; peptidoglycan biosynthesis.</text>
</comment>
<evidence type="ECO:0000256" key="8">
    <source>
        <dbReference type="SAM" id="Phobius"/>
    </source>
</evidence>
<sequence length="575" mass="61608">MTNLFDQNPEQPASAGGMGAKISDPAATQPLPPQPPEDIFAGVVSAPKKQRHVWPWIAGTAAVVIAAGVAGTAWYFSSHALPGVSLWGESMAGKSEAQIEQFVTERTDAAKVNVSYNNQTHEVTLPSLNVKPDAAAIADQVMNAKRSGNVFVRYMPWSKLDVNATIDASHADASKLNAMFGIDTHDPEDATVALNEDHTKFVVTDGLESEGVAVQPVTDDLLRQVYGDPNYSSKPITGTREVLEPAVTTAMAQQAADTLNHYVEHPISFTINGTEFAKIDPVELEKLTTIAPKATLGASSSATAEAKSTSPVKVTNAKDSSDSADAQQKPNTATNDDPTKVTTGGVTFDVQGIHDYFVNNVQPKLVATKEDRDVITNNYGEVIKVNAEGHPGVKLANDAANDIVKNATALLNGKAESIDLKGDIDPMNTKTSKRHVVVDLSDHKVYVYENDKLIRSFNMSAGRDNDYATGACKGDLCTPLGDYKVWLKYESQNMSGNIKLSNGKEEKWNAPNVGFVNYFSHSGCAIHRIATDSAMSDAGIVGLGNTSHGCVGIGWDVAEWFYKFAIDGTSVHIQQ</sequence>
<evidence type="ECO:0000256" key="4">
    <source>
        <dbReference type="ARBA" id="ARBA00022984"/>
    </source>
</evidence>
<dbReference type="GO" id="GO:0071555">
    <property type="term" value="P:cell wall organization"/>
    <property type="evidence" value="ECO:0007669"/>
    <property type="project" value="UniProtKB-UniRule"/>
</dbReference>
<dbReference type="PROSITE" id="PS52029">
    <property type="entry name" value="LD_TPASE"/>
    <property type="match status" value="1"/>
</dbReference>
<dbReference type="GO" id="GO:0071972">
    <property type="term" value="F:peptidoglycan L,D-transpeptidase activity"/>
    <property type="evidence" value="ECO:0007669"/>
    <property type="project" value="TreeGrafter"/>
</dbReference>
<feature type="compositionally biased region" description="Polar residues" evidence="7">
    <location>
        <begin position="323"/>
        <end position="342"/>
    </location>
</feature>
<dbReference type="Proteomes" id="UP000287609">
    <property type="component" value="Unassembled WGS sequence"/>
</dbReference>
<dbReference type="GO" id="GO:0005576">
    <property type="term" value="C:extracellular region"/>
    <property type="evidence" value="ECO:0007669"/>
    <property type="project" value="TreeGrafter"/>
</dbReference>
<dbReference type="AlphaFoldDB" id="A0A430FSX9"/>
<dbReference type="OrthoDB" id="3176960at2"/>
<keyword evidence="2" id="KW-0808">Transferase</keyword>
<feature type="active site" description="Proton donor/acceptor" evidence="6">
    <location>
        <position position="527"/>
    </location>
</feature>
<evidence type="ECO:0000256" key="1">
    <source>
        <dbReference type="ARBA" id="ARBA00004752"/>
    </source>
</evidence>
<keyword evidence="3 6" id="KW-0133">Cell shape</keyword>
<comment type="caution">
    <text evidence="10">The sequence shown here is derived from an EMBL/GenBank/DDBJ whole genome shotgun (WGS) entry which is preliminary data.</text>
</comment>
<dbReference type="GO" id="GO:0018104">
    <property type="term" value="P:peptidoglycan-protein cross-linking"/>
    <property type="evidence" value="ECO:0007669"/>
    <property type="project" value="TreeGrafter"/>
</dbReference>
<evidence type="ECO:0000256" key="7">
    <source>
        <dbReference type="SAM" id="MobiDB-lite"/>
    </source>
</evidence>
<evidence type="ECO:0000256" key="6">
    <source>
        <dbReference type="PROSITE-ProRule" id="PRU01373"/>
    </source>
</evidence>
<dbReference type="InterPro" id="IPR005490">
    <property type="entry name" value="LD_TPept_cat_dom"/>
</dbReference>
<evidence type="ECO:0000313" key="10">
    <source>
        <dbReference type="EMBL" id="RSX55959.1"/>
    </source>
</evidence>
<keyword evidence="11" id="KW-1185">Reference proteome</keyword>
<gene>
    <name evidence="10" type="ORF">D2E26_0522</name>
</gene>
<evidence type="ECO:0000256" key="5">
    <source>
        <dbReference type="ARBA" id="ARBA00023316"/>
    </source>
</evidence>
<dbReference type="GO" id="GO:0008360">
    <property type="term" value="P:regulation of cell shape"/>
    <property type="evidence" value="ECO:0007669"/>
    <property type="project" value="UniProtKB-UniRule"/>
</dbReference>
<feature type="transmembrane region" description="Helical" evidence="8">
    <location>
        <begin position="53"/>
        <end position="76"/>
    </location>
</feature>
<feature type="active site" description="Nucleophile" evidence="6">
    <location>
        <position position="550"/>
    </location>
</feature>
<feature type="domain" description="L,D-TPase catalytic" evidence="9">
    <location>
        <begin position="434"/>
        <end position="574"/>
    </location>
</feature>
<accession>A0A430FSX9</accession>
<protein>
    <submittedName>
        <fullName evidence="10">L,D-transpeptidase catalytic domain-containing protein</fullName>
    </submittedName>
</protein>
<dbReference type="CDD" id="cd16913">
    <property type="entry name" value="YkuD_like"/>
    <property type="match status" value="1"/>
</dbReference>
<evidence type="ECO:0000259" key="9">
    <source>
        <dbReference type="PROSITE" id="PS52029"/>
    </source>
</evidence>
<keyword evidence="5 6" id="KW-0961">Cell wall biogenesis/degradation</keyword>
<feature type="region of interest" description="Disordered" evidence="7">
    <location>
        <begin position="296"/>
        <end position="342"/>
    </location>
</feature>
<keyword evidence="8" id="KW-0812">Transmembrane</keyword>
<evidence type="ECO:0000256" key="3">
    <source>
        <dbReference type="ARBA" id="ARBA00022960"/>
    </source>
</evidence>
<dbReference type="EMBL" id="QXGM01000001">
    <property type="protein sequence ID" value="RSX55959.1"/>
    <property type="molecule type" value="Genomic_DNA"/>
</dbReference>
<keyword evidence="4 6" id="KW-0573">Peptidoglycan synthesis</keyword>
<dbReference type="PANTHER" id="PTHR30582:SF2">
    <property type="entry name" value="L,D-TRANSPEPTIDASE YCIB-RELATED"/>
    <property type="match status" value="1"/>
</dbReference>
<dbReference type="Gene3D" id="2.40.440.10">
    <property type="entry name" value="L,D-transpeptidase catalytic domain-like"/>
    <property type="match status" value="1"/>
</dbReference>